<accession>A0A1L3SZZ5</accession>
<dbReference type="KEGG" id="meso:BSQ44_25475"/>
<sequence length="403" mass="44966">MRRFRLADREIEETSPDLQGVLADSYRRRIRPLCLCKEAGLAMYIAQIGDRYIVKRMPLSGSAHDVTCSSYDPPDEFSGLGVLLGNAIQIDPETGLSALKVGFSLTKLGSRTAPVAGVGTVESVISDARKLSLRSLLHYLWHQAELTTWTSRWSGKRHWFNIRWHLIEAARQMTVRGGMLSDVLFVPEPFRATDKAAIEQRRAAALALALQPRSGPRKLMILVGEVKDVTPARNGHRLVIKHMPDFPLMLDEILHRRLVAHFENELALWDADEQSHLMTIATFGIAPSGLAVVEEIALMVVAENWVPYDSIYEKRLIDALAKLRARSVKGLRYNLPAGKPSAVAMLQTGHRPVGLYIVPLAAADGYEDALREMISSRPDVDAWIWRIADGEMPRLPLYAHGNS</sequence>
<proteinExistence type="predicted"/>
<protein>
    <recommendedName>
        <fullName evidence="3">DUF1173 domain-containing protein</fullName>
    </recommendedName>
</protein>
<dbReference type="RefSeq" id="WP_072608421.1">
    <property type="nucleotide sequence ID" value="NZ_CP018172.1"/>
</dbReference>
<evidence type="ECO:0008006" key="3">
    <source>
        <dbReference type="Google" id="ProtNLM"/>
    </source>
</evidence>
<evidence type="ECO:0000313" key="1">
    <source>
        <dbReference type="EMBL" id="APH74968.1"/>
    </source>
</evidence>
<evidence type="ECO:0000313" key="2">
    <source>
        <dbReference type="Proteomes" id="UP000182840"/>
    </source>
</evidence>
<keyword evidence="2" id="KW-1185">Reference proteome</keyword>
<geneLocation type="plasmid" evidence="1">
    <name>unnamed1</name>
</geneLocation>
<keyword evidence="1" id="KW-0614">Plasmid</keyword>
<dbReference type="OrthoDB" id="7439415at2"/>
<organism evidence="1 2">
    <name type="scientific">Aquibium oceanicum</name>
    <dbReference type="NCBI Taxonomy" id="1670800"/>
    <lineage>
        <taxon>Bacteria</taxon>
        <taxon>Pseudomonadati</taxon>
        <taxon>Pseudomonadota</taxon>
        <taxon>Alphaproteobacteria</taxon>
        <taxon>Hyphomicrobiales</taxon>
        <taxon>Phyllobacteriaceae</taxon>
        <taxon>Aquibium</taxon>
    </lineage>
</organism>
<dbReference type="InterPro" id="IPR009553">
    <property type="entry name" value="DUF1173"/>
</dbReference>
<dbReference type="EMBL" id="CP018172">
    <property type="protein sequence ID" value="APH74968.1"/>
    <property type="molecule type" value="Genomic_DNA"/>
</dbReference>
<gene>
    <name evidence="1" type="ORF">BSQ44_25475</name>
</gene>
<dbReference type="AlphaFoldDB" id="A0A1L3SZZ5"/>
<dbReference type="Proteomes" id="UP000182840">
    <property type="component" value="Plasmid unnamed1"/>
</dbReference>
<name>A0A1L3SZZ5_9HYPH</name>
<reference evidence="1 2" key="1">
    <citation type="submission" date="2016-11" db="EMBL/GenBank/DDBJ databases">
        <title>Mesorhizobium oceanicum sp. nov., isolated from deep seawater in South China Sea.</title>
        <authorList>
            <person name="Fu G.-Y."/>
        </authorList>
    </citation>
    <scope>NUCLEOTIDE SEQUENCE [LARGE SCALE GENOMIC DNA]</scope>
    <source>
        <strain evidence="1 2">B7</strain>
        <plasmid evidence="2">Plasmid unnamed1</plasmid>
    </source>
</reference>
<dbReference type="Pfam" id="PF06666">
    <property type="entry name" value="DUF1173"/>
    <property type="match status" value="1"/>
</dbReference>